<evidence type="ECO:0000313" key="2">
    <source>
        <dbReference type="EMBL" id="MBC9929336.1"/>
    </source>
</evidence>
<dbReference type="InterPro" id="IPR038643">
    <property type="entry name" value="PliI_sf"/>
</dbReference>
<dbReference type="RefSeq" id="WP_188086471.1">
    <property type="nucleotide sequence ID" value="NZ_JACVFC010000001.1"/>
</dbReference>
<dbReference type="SUPFAM" id="SSF69318">
    <property type="entry name" value="Integrin alpha N-terminal domain"/>
    <property type="match status" value="1"/>
</dbReference>
<accession>A0ABR7TIK1</accession>
<organism evidence="2 3">
    <name type="scientific">Chitinophaga qingshengii</name>
    <dbReference type="NCBI Taxonomy" id="1569794"/>
    <lineage>
        <taxon>Bacteria</taxon>
        <taxon>Pseudomonadati</taxon>
        <taxon>Bacteroidota</taxon>
        <taxon>Chitinophagia</taxon>
        <taxon>Chitinophagales</taxon>
        <taxon>Chitinophagaceae</taxon>
        <taxon>Chitinophaga</taxon>
    </lineage>
</organism>
<dbReference type="InterPro" id="IPR028994">
    <property type="entry name" value="Integrin_alpha_N"/>
</dbReference>
<protein>
    <submittedName>
        <fullName evidence="2">FG-GAP repeat protein</fullName>
    </submittedName>
</protein>
<sequence>MKGIQYLLPGFLLWMMMACNNLSEQKKVQQNKADDSARAATPAPKAPERPTFKMDTTFKNYRFSVTTRGDETLRNLFISIGSVKDTTRADTIVEKDFKGAVSDVAVTDLNGDGQPELYVFSTSAGTNLYGKVYAFAIQPKGVVKINTGALDSLSGKDYKGRDSFYIQGKELIRSYPAMQEGQQDVLAKDTRKTIRYQLVKTGDAYTLKKI</sequence>
<keyword evidence="3" id="KW-1185">Reference proteome</keyword>
<evidence type="ECO:0000256" key="1">
    <source>
        <dbReference type="SAM" id="MobiDB-lite"/>
    </source>
</evidence>
<dbReference type="Pfam" id="PF16743">
    <property type="entry name" value="PliI"/>
    <property type="match status" value="1"/>
</dbReference>
<dbReference type="Gene3D" id="2.40.128.460">
    <property type="entry name" value="Periplasmic lysozyme inhibitor of I-type lysozyme"/>
    <property type="match status" value="1"/>
</dbReference>
<feature type="region of interest" description="Disordered" evidence="1">
    <location>
        <begin position="28"/>
        <end position="50"/>
    </location>
</feature>
<reference evidence="2 3" key="1">
    <citation type="submission" date="2020-09" db="EMBL/GenBank/DDBJ databases">
        <title>Genome sequences of type strains of Chitinophaga qingshengii and Chitinophaga varians.</title>
        <authorList>
            <person name="Kittiwongwattana C."/>
        </authorList>
    </citation>
    <scope>NUCLEOTIDE SEQUENCE [LARGE SCALE GENOMIC DNA]</scope>
    <source>
        <strain evidence="2 3">JCM 30026</strain>
    </source>
</reference>
<dbReference type="PROSITE" id="PS51257">
    <property type="entry name" value="PROKAR_LIPOPROTEIN"/>
    <property type="match status" value="1"/>
</dbReference>
<dbReference type="Proteomes" id="UP000659124">
    <property type="component" value="Unassembled WGS sequence"/>
</dbReference>
<comment type="caution">
    <text evidence="2">The sequence shown here is derived from an EMBL/GenBank/DDBJ whole genome shotgun (WGS) entry which is preliminary data.</text>
</comment>
<gene>
    <name evidence="2" type="ORF">ICL07_03060</name>
</gene>
<evidence type="ECO:0000313" key="3">
    <source>
        <dbReference type="Proteomes" id="UP000659124"/>
    </source>
</evidence>
<feature type="compositionally biased region" description="Basic and acidic residues" evidence="1">
    <location>
        <begin position="28"/>
        <end position="37"/>
    </location>
</feature>
<name>A0ABR7TIK1_9BACT</name>
<proteinExistence type="predicted"/>
<dbReference type="EMBL" id="JACVFC010000001">
    <property type="protein sequence ID" value="MBC9929336.1"/>
    <property type="molecule type" value="Genomic_DNA"/>
</dbReference>
<dbReference type="InterPro" id="IPR031948">
    <property type="entry name" value="PliI"/>
</dbReference>